<proteinExistence type="inferred from homology"/>
<comment type="caution">
    <text evidence="8">The sequence shown here is derived from an EMBL/GenBank/DDBJ whole genome shotgun (WGS) entry which is preliminary data.</text>
</comment>
<comment type="function">
    <text evidence="5">May play a role in mitochondrial aerobic respiration. May also regulate mitochondrial organization and fission.</text>
</comment>
<comment type="subcellular location">
    <subcellularLocation>
        <location evidence="1 6">Mitochondrion</location>
    </subcellularLocation>
</comment>
<comment type="function">
    <text evidence="6">Plays a role in mitochondrial aerobic respiration. Regulates mitochondrial organization and fission.</text>
</comment>
<dbReference type="GO" id="GO:0005739">
    <property type="term" value="C:mitochondrion"/>
    <property type="evidence" value="ECO:0007669"/>
    <property type="project" value="UniProtKB-SubCell"/>
</dbReference>
<feature type="non-terminal residue" evidence="8">
    <location>
        <position position="162"/>
    </location>
</feature>
<sequence length="162" mass="18456">NDKPYGSSRSIVRRIATSLPLRPCPRVRFQLHPYVDAPSSLQCTTQENGLVTSLADVAWIDEDEEESFNIHRVEARPDFLFTAHQRQYFGKPLQKQLSLPTLNSEDLEPKSPAYANDEAIQKITALENELAKLRAQIAQIVLIQEQKTQADGRNCLLFFEVF</sequence>
<dbReference type="Proteomes" id="UP000736164">
    <property type="component" value="Unassembled WGS sequence"/>
</dbReference>
<keyword evidence="7" id="KW-0175">Coiled coil</keyword>
<dbReference type="Pfam" id="PF05308">
    <property type="entry name" value="Mito_fiss_reg"/>
    <property type="match status" value="1"/>
</dbReference>
<evidence type="ECO:0000256" key="3">
    <source>
        <dbReference type="ARBA" id="ARBA00022946"/>
    </source>
</evidence>
<evidence type="ECO:0000256" key="2">
    <source>
        <dbReference type="ARBA" id="ARBA00005807"/>
    </source>
</evidence>
<dbReference type="GO" id="GO:0000266">
    <property type="term" value="P:mitochondrial fission"/>
    <property type="evidence" value="ECO:0007669"/>
    <property type="project" value="UniProtKB-UniRule"/>
</dbReference>
<gene>
    <name evidence="8" type="primary">Mtfr1</name>
    <name evidence="8" type="ORF">GTO95_0009354</name>
</gene>
<dbReference type="EMBL" id="JAAWVO010072855">
    <property type="protein sequence ID" value="MBN3324828.1"/>
    <property type="molecule type" value="Genomic_DNA"/>
</dbReference>
<evidence type="ECO:0000256" key="5">
    <source>
        <dbReference type="ARBA" id="ARBA00037378"/>
    </source>
</evidence>
<dbReference type="PANTHER" id="PTHR14215">
    <property type="entry name" value="PROTEIN OF UNKNOWN FUNCTION DUF729"/>
    <property type="match status" value="1"/>
</dbReference>
<evidence type="ECO:0000256" key="1">
    <source>
        <dbReference type="ARBA" id="ARBA00004173"/>
    </source>
</evidence>
<feature type="non-terminal residue" evidence="8">
    <location>
        <position position="1"/>
    </location>
</feature>
<comment type="similarity">
    <text evidence="2 6">Belongs to the MTFR1 family.</text>
</comment>
<evidence type="ECO:0000256" key="6">
    <source>
        <dbReference type="RuleBase" id="RU369053"/>
    </source>
</evidence>
<name>A0A8J7TIT5_ATRSP</name>
<organism evidence="8 9">
    <name type="scientific">Atractosteus spatula</name>
    <name type="common">Alligator gar</name>
    <name type="synonym">Lepisosteus spatula</name>
    <dbReference type="NCBI Taxonomy" id="7917"/>
    <lineage>
        <taxon>Eukaryota</taxon>
        <taxon>Metazoa</taxon>
        <taxon>Chordata</taxon>
        <taxon>Craniata</taxon>
        <taxon>Vertebrata</taxon>
        <taxon>Euteleostomi</taxon>
        <taxon>Actinopterygii</taxon>
        <taxon>Neopterygii</taxon>
        <taxon>Holostei</taxon>
        <taxon>Semionotiformes</taxon>
        <taxon>Lepisosteidae</taxon>
        <taxon>Atractosteus</taxon>
    </lineage>
</organism>
<dbReference type="GO" id="GO:0009060">
    <property type="term" value="P:aerobic respiration"/>
    <property type="evidence" value="ECO:0007669"/>
    <property type="project" value="UniProtKB-UniRule"/>
</dbReference>
<keyword evidence="9" id="KW-1185">Reference proteome</keyword>
<dbReference type="AlphaFoldDB" id="A0A8J7TIT5"/>
<evidence type="ECO:0000256" key="4">
    <source>
        <dbReference type="ARBA" id="ARBA00023128"/>
    </source>
</evidence>
<keyword evidence="3" id="KW-0809">Transit peptide</keyword>
<accession>A0A8J7TIT5</accession>
<reference evidence="8" key="1">
    <citation type="journal article" date="2021" name="Cell">
        <title>Tracing the genetic footprints of vertebrate landing in non-teleost ray-finned fishes.</title>
        <authorList>
            <person name="Bi X."/>
            <person name="Wang K."/>
            <person name="Yang L."/>
            <person name="Pan H."/>
            <person name="Jiang H."/>
            <person name="Wei Q."/>
            <person name="Fang M."/>
            <person name="Yu H."/>
            <person name="Zhu C."/>
            <person name="Cai Y."/>
            <person name="He Y."/>
            <person name="Gan X."/>
            <person name="Zeng H."/>
            <person name="Yu D."/>
            <person name="Zhu Y."/>
            <person name="Jiang H."/>
            <person name="Qiu Q."/>
            <person name="Yang H."/>
            <person name="Zhang Y.E."/>
            <person name="Wang W."/>
            <person name="Zhu M."/>
            <person name="He S."/>
            <person name="Zhang G."/>
        </authorList>
    </citation>
    <scope>NUCLEOTIDE SEQUENCE</scope>
    <source>
        <strain evidence="8">Allg_001</strain>
    </source>
</reference>
<dbReference type="PANTHER" id="PTHR14215:SF1">
    <property type="entry name" value="MITOCHONDRIAL FISSION REGULATOR 1"/>
    <property type="match status" value="1"/>
</dbReference>
<evidence type="ECO:0000256" key="7">
    <source>
        <dbReference type="SAM" id="Coils"/>
    </source>
</evidence>
<evidence type="ECO:0000313" key="9">
    <source>
        <dbReference type="Proteomes" id="UP000736164"/>
    </source>
</evidence>
<keyword evidence="4 6" id="KW-0496">Mitochondrion</keyword>
<dbReference type="InterPro" id="IPR007972">
    <property type="entry name" value="Mtfr1"/>
</dbReference>
<evidence type="ECO:0000313" key="8">
    <source>
        <dbReference type="EMBL" id="MBN3324828.1"/>
    </source>
</evidence>
<protein>
    <recommendedName>
        <fullName evidence="6">Mitochondrial fission regulator</fullName>
    </recommendedName>
</protein>
<feature type="coiled-coil region" evidence="7">
    <location>
        <begin position="116"/>
        <end position="143"/>
    </location>
</feature>